<name>A0AAD2DLR9_9LAMI</name>
<evidence type="ECO:0000313" key="1">
    <source>
        <dbReference type="EMBL" id="CAI9759267.1"/>
    </source>
</evidence>
<reference evidence="1" key="1">
    <citation type="submission" date="2023-05" db="EMBL/GenBank/DDBJ databases">
        <authorList>
            <person name="Huff M."/>
        </authorList>
    </citation>
    <scope>NUCLEOTIDE SEQUENCE</scope>
</reference>
<proteinExistence type="predicted"/>
<gene>
    <name evidence="1" type="ORF">FPE_LOCUS6697</name>
</gene>
<sequence>MEHQSQDGSKLPRSIIPCLQDGNPIHELCPRPDELLANRDMNFRSSQTTNAHVELLESLANPQSHRTQIMGTSYSSISPTDVVRSSELRSILNHTHGQGGLIAENIGLSRSQSEVPFLDISQDQYLVQACQMPLNNVVQRPVDQSTQSTYITNEIQSYNLPLSTLPPEFRLPLSSILEGQRFHPQVSMSFRNSSYIQLVDANKNQGHWSSVAHANEQSTPMRMLSIQGHSNLASGSSGFNVFDGSSSYSNYPLLSAQKRNTNRQDGKALHRRSRNLSRLRNDQGHRYSLYDPMHEAIGLAVDPHLRIFTLSSRNNENGTGKCLYINYSDITS</sequence>
<dbReference type="Proteomes" id="UP000834106">
    <property type="component" value="Chromosome 4"/>
</dbReference>
<dbReference type="AlphaFoldDB" id="A0AAD2DLR9"/>
<accession>A0AAD2DLR9</accession>
<protein>
    <submittedName>
        <fullName evidence="1">Uncharacterized protein</fullName>
    </submittedName>
</protein>
<dbReference type="EMBL" id="OU503039">
    <property type="protein sequence ID" value="CAI9759267.1"/>
    <property type="molecule type" value="Genomic_DNA"/>
</dbReference>
<organism evidence="1 2">
    <name type="scientific">Fraxinus pennsylvanica</name>
    <dbReference type="NCBI Taxonomy" id="56036"/>
    <lineage>
        <taxon>Eukaryota</taxon>
        <taxon>Viridiplantae</taxon>
        <taxon>Streptophyta</taxon>
        <taxon>Embryophyta</taxon>
        <taxon>Tracheophyta</taxon>
        <taxon>Spermatophyta</taxon>
        <taxon>Magnoliopsida</taxon>
        <taxon>eudicotyledons</taxon>
        <taxon>Gunneridae</taxon>
        <taxon>Pentapetalae</taxon>
        <taxon>asterids</taxon>
        <taxon>lamiids</taxon>
        <taxon>Lamiales</taxon>
        <taxon>Oleaceae</taxon>
        <taxon>Oleeae</taxon>
        <taxon>Fraxinus</taxon>
    </lineage>
</organism>
<evidence type="ECO:0000313" key="2">
    <source>
        <dbReference type="Proteomes" id="UP000834106"/>
    </source>
</evidence>
<keyword evidence="2" id="KW-1185">Reference proteome</keyword>